<proteinExistence type="predicted"/>
<sequence>MINRIAVVQWGVVLFAIAHIMISVVQANNYNYEKLTQPFLLDENSSYYISEADIGLSSVLSFELENTNQIEAAYVDVYADSQRIASLKVFGETRDYPIKISDGVDEVELKVVDGQVTLLQISTGEETLPQSQTPSVDRIETGSITLTVEWQTLFPALQYVEPILLTSAYQVVGGASSTLPIQESGVIERRQDAAGNWELRVRPWPGMANFQASIDYLIIEAQEYQSETLQLLAARFNKSSHDFWQQWSFSDASQLGMNWHHIPSVVAQSQTQRDERSLFARIKQLDFSGFWTALFYPGADGHQTGTEEDLGVLALSVDAGATLTIFGEATPVSVSTFSLQEHWKRWGDWEYRLTEDTTLDSEQNHTSETVNLIQIGDVQLVQTVSNNGSDNYSIERRLHNSLDYDLDGTRDELDNDKDNDGIVDAEDAYPYDEFRSEVAVAPIPSLIKAVDYTEANDSDDGDSRYRGADGVDIYDDARAGLHIGRISEGEWLRYVINVTQAGYYDVTFSLGSAYDSELRLDVEGERHHFLGFQTTASRDFQPFTLPHIYLPVGKQSLLVTATKGSFRFANMTVVEHAPKLASMLQLSFEDPEMLTRDSSSHAREDVKQLGEYEQPIMRTGRGLQFVGDKTQKLVLKDGPALSDFSLSVQVNQTHIAEGNLSIASLGESDRGFLLLEKTQNEVLRLRSVVKDELGNDFKRDNWELLRGVDTNGYVTVTYATVHLEPGYRVGDLSAYVDGELVLNANQVYLPRFEKTQIVLGDSSGSLSRFYSFGEVQLDEWRVDGHALSASQVSEVYTTSAAPDSDGDGLIDIIDAFPEDPSEWQDSDQDGIGNNTDLDDDNDGTPDTIDAFPLDPEEDTDTDGDGIGNNADSDDDGDGVLDENDAYPTDPNHSKSVTLSVSIIDNGHDLTAQLLFSHGSESYPLSVPFGELKNITLPAQKYSVYAQPVQGLQAFRTPKLVDLTDADAVPETLELSYRLTPDVSFVNQRALPGLSIDVLKTGLGNIRQLALGNGVLYAATRTEDKVYGMPFDANTLDVGEPIVIADGLNMPSGLAYREGNLYIADIDGLYRIEDIDVNYTTFPNRELLLTLPGSEIDTSDRSPAGQIHHQWKFIRFGPNLNDNSLYIPVGLPCNACSVEDERFGTILKYDLDTGDYTIVAKGIRNTVGFDFHPETQNLWFSDNSRQATDLGPEFQGVVDELNHVTVEGQHFGAPYVYGYGQLGVSQDEENNGHGLNIPLSDIRAENYQAPSLSIAGHSAPLGIEFNNLLPSHFGVQQLWIAEHGNGTLEHEGINVQLVGLDAQGEIEYQIDAIPFMKTFGGSYPCFDGSCNGRPVAFLTLADGTMLMSDDSMDSLIHIKPTEGVLPGTTVTITPPALPSAELANERVRVRLTDPLGYTRNMTLRFGGQPLVITGAMHGEYTLEVLDFWGWLGELDRPASQTLSSDNQSIEWGVDYFEVTVESGSVTLTSPMSPAFDVVNDQQLVTITGENYQLTERMAWNSTLVLDELALGNYKLVVSQVGAYSPVPSSQNLSVTGRTPNVNTTWSMSGDSTTGKSLFETNCLGCHSDGGSFPPDLRSDGIKSQWAERSLAQLKSKVDLMPVVACDDLCRQKVANYLWYDVWGNKTETPLRPGKMTLQLDASAMDSLTVRILGENISREVVISPAETKSVIDLPLQYYRLEVAAADGYRAMPAGYQATLTADNPAASIMFNLATDIDSDNDGIVDSRDWDDDNDGIPDSMDEAPLNPSMSHSELIVDYSFDLDSRRLNENSTQEADYWIYKNRVSGPDITANQHFEVVEGPVRDAAHSKKWRNMNAWGIPFVHETFLQGFSITYWMNVDSHHDGNMVGLNRCTYICIRKNQDHSFSVFAYNVEVIRTPIAPDLKGWANVALVYSNQELTFYLDGKPLAIQSHTLDKWHLDGRLHIMNPEKGIDELKIFDVALSQSDVLALYGDNDGDGVHDLSDLDASDPNIGLDTDNDGIPDSIDEDDDNDRYPDNIDWAPKNPDEWEDTDGDGIGDNADNDDDNDGVLDAYDGYPKDPLLSVKPPKIDIDPAQATFRDVNENVIQTACIKCHISGGAAELSDLKFEEGNDDLIVQNNTDRLMDYVREFDPEIETILAKPAGIVNHGGATVFAESSNEWQILRAVIYKAFNKEIEEQPEAGDLFTIETRDKTYRKASLLLQGEIPTQTTMLSARNWSEDKLRNELVNLTRNTDSFKEFIVRSANDRLHTKSLLRMSDYRRQDYTNNFYYWRYPHSESVFQNQGANGTYSDGIAFSKEVAIAPLELIWNVVSKDKPYSEVLTADYTMASTSTAKHFADRDVESGLYVPLKDENYHVSVDGGVPPYAGSSRDRVWTDELLKVNRPHSGLLSMYGYLWTYANTDSNFHRTRANNTMKIFLNYDIETNLARTVSTDDVTDDENPTMDNPACANCHITMDPIAAGFQDYGHEGQYKVVGGKNSLLASYRQEYVFDSNETWYRDIRPAGYYGTHTPKGEVPIQWLAERLVQDRRFATGTVSFWWPTLFSRELRIAPAVESPDYQNDLAIYEYEQQLVEELADKFIASNMNIKTLLVDMLMSEYFRAESKTDDSIVGLESYRMLTPEELVNKFRSITNYSYNENGDWTASEHLFEQLSQQINLGGIDSDAVKDRLREVSPIAYGLVKAQAISASCTIVVNEFKAEERKLFSGISEQDVPGRYLDKQVTIDALAGNNSKSFTSLAGIGLNTVTLRFTTGGFIARYLTVRDEAANIILEGTLQDLISIGNIEHNFTNHSDGESISTWSGNYSRYIRINLDVPATGNYTISIENTPKYDGNVVFDVNWRQDDTRYAVGQAKDKVLSKISELINIMWGENTSIDSVEVQKAYELYSSTMDNRFEFANGRDLSKDGRCLYDFGKNGVTFDLSDSSNTLNTWQVLLTYLLMDFRFSHE</sequence>
<dbReference type="Gene3D" id="4.10.1080.10">
    <property type="entry name" value="TSP type-3 repeat"/>
    <property type="match status" value="2"/>
</dbReference>
<evidence type="ECO:0000256" key="4">
    <source>
        <dbReference type="ARBA" id="ARBA00022837"/>
    </source>
</evidence>
<dbReference type="Gene3D" id="2.60.120.260">
    <property type="entry name" value="Galactose-binding domain-like"/>
    <property type="match status" value="1"/>
</dbReference>
<keyword evidence="5 6" id="KW-0408">Iron</keyword>
<dbReference type="Pfam" id="PF13385">
    <property type="entry name" value="Laminin_G_3"/>
    <property type="match status" value="1"/>
</dbReference>
<feature type="region of interest" description="Disordered" evidence="7">
    <location>
        <begin position="818"/>
        <end position="894"/>
    </location>
</feature>
<dbReference type="SUPFAM" id="SSF49785">
    <property type="entry name" value="Galactose-binding domain-like"/>
    <property type="match status" value="1"/>
</dbReference>
<reference evidence="9 10" key="1">
    <citation type="submission" date="2024-10" db="EMBL/GenBank/DDBJ databases">
        <authorList>
            <person name="Yibar A."/>
            <person name="Saticioglu I.B."/>
            <person name="Duman M."/>
            <person name="Ajmi N."/>
            <person name="Gurler F."/>
            <person name="Ay H."/>
            <person name="Onuk E."/>
            <person name="Guler S."/>
            <person name="Romalde J.L."/>
        </authorList>
    </citation>
    <scope>NUCLEOTIDE SEQUENCE [LARGE SCALE GENOMIC DNA]</scope>
    <source>
        <strain evidence="9 10">1-TCBS-B</strain>
    </source>
</reference>
<keyword evidence="3" id="KW-0732">Signal</keyword>
<dbReference type="Pfam" id="PF22807">
    <property type="entry name" value="TrAA12"/>
    <property type="match status" value="1"/>
</dbReference>
<keyword evidence="4" id="KW-0106">Calcium</keyword>
<dbReference type="Proteomes" id="UP001607125">
    <property type="component" value="Unassembled WGS sequence"/>
</dbReference>
<name>A0ABW7IM18_9VIBR</name>
<dbReference type="SUPFAM" id="SSF103647">
    <property type="entry name" value="TSP type-3 repeat"/>
    <property type="match status" value="3"/>
</dbReference>
<accession>A0ABW7IM18</accession>
<evidence type="ECO:0000313" key="9">
    <source>
        <dbReference type="EMBL" id="MFH0262677.1"/>
    </source>
</evidence>
<feature type="domain" description="Cytochrome c" evidence="8">
    <location>
        <begin position="1548"/>
        <end position="1654"/>
    </location>
</feature>
<gene>
    <name evidence="9" type="ORF">ACGRH2_20015</name>
</gene>
<evidence type="ECO:0000259" key="8">
    <source>
        <dbReference type="PROSITE" id="PS51007"/>
    </source>
</evidence>
<evidence type="ECO:0000256" key="1">
    <source>
        <dbReference type="ARBA" id="ARBA00022617"/>
    </source>
</evidence>
<dbReference type="InterPro" id="IPR008979">
    <property type="entry name" value="Galactose-bd-like_sf"/>
</dbReference>
<dbReference type="RefSeq" id="WP_394629820.1">
    <property type="nucleotide sequence ID" value="NZ_JBIHSF010000011.1"/>
</dbReference>
<dbReference type="InterPro" id="IPR036909">
    <property type="entry name" value="Cyt_c-like_dom_sf"/>
</dbReference>
<feature type="region of interest" description="Disordered" evidence="7">
    <location>
        <begin position="1960"/>
        <end position="2024"/>
    </location>
</feature>
<dbReference type="SUPFAM" id="SSF49899">
    <property type="entry name" value="Concanavalin A-like lectins/glucanases"/>
    <property type="match status" value="2"/>
</dbReference>
<dbReference type="InterPro" id="IPR011042">
    <property type="entry name" value="6-blade_b-propeller_TolB-like"/>
</dbReference>
<evidence type="ECO:0000256" key="6">
    <source>
        <dbReference type="PROSITE-ProRule" id="PRU00433"/>
    </source>
</evidence>
<feature type="compositionally biased region" description="Acidic residues" evidence="7">
    <location>
        <begin position="818"/>
        <end position="828"/>
    </location>
</feature>
<dbReference type="Pfam" id="PF02412">
    <property type="entry name" value="TSP_3"/>
    <property type="match status" value="3"/>
</dbReference>
<keyword evidence="10" id="KW-1185">Reference proteome</keyword>
<evidence type="ECO:0000256" key="7">
    <source>
        <dbReference type="SAM" id="MobiDB-lite"/>
    </source>
</evidence>
<dbReference type="SUPFAM" id="SSF46626">
    <property type="entry name" value="Cytochrome c"/>
    <property type="match status" value="1"/>
</dbReference>
<feature type="compositionally biased region" description="Acidic residues" evidence="7">
    <location>
        <begin position="871"/>
        <end position="884"/>
    </location>
</feature>
<dbReference type="InterPro" id="IPR003367">
    <property type="entry name" value="Thrombospondin_3-like_rpt"/>
</dbReference>
<dbReference type="EMBL" id="JBIHSF010000011">
    <property type="protein sequence ID" value="MFH0262677.1"/>
    <property type="molecule type" value="Genomic_DNA"/>
</dbReference>
<evidence type="ECO:0000313" key="10">
    <source>
        <dbReference type="Proteomes" id="UP001607125"/>
    </source>
</evidence>
<evidence type="ECO:0000256" key="5">
    <source>
        <dbReference type="ARBA" id="ARBA00023004"/>
    </source>
</evidence>
<dbReference type="PROSITE" id="PS51007">
    <property type="entry name" value="CYTC"/>
    <property type="match status" value="1"/>
</dbReference>
<dbReference type="CDD" id="cd04080">
    <property type="entry name" value="CBM6_cellulase-like"/>
    <property type="match status" value="1"/>
</dbReference>
<keyword evidence="2 6" id="KW-0479">Metal-binding</keyword>
<dbReference type="PANTHER" id="PTHR10199:SF119">
    <property type="entry name" value="RE20510P"/>
    <property type="match status" value="1"/>
</dbReference>
<dbReference type="InterPro" id="IPR054539">
    <property type="entry name" value="Beta-prop_PDH"/>
</dbReference>
<organism evidence="9 10">
    <name type="scientific">Vibrio barjaei</name>
    <dbReference type="NCBI Taxonomy" id="1676683"/>
    <lineage>
        <taxon>Bacteria</taxon>
        <taxon>Pseudomonadati</taxon>
        <taxon>Pseudomonadota</taxon>
        <taxon>Gammaproteobacteria</taxon>
        <taxon>Vibrionales</taxon>
        <taxon>Vibrionaceae</taxon>
        <taxon>Vibrio</taxon>
    </lineage>
</organism>
<dbReference type="InterPro" id="IPR009056">
    <property type="entry name" value="Cyt_c-like_dom"/>
</dbReference>
<feature type="compositionally biased region" description="Acidic residues" evidence="7">
    <location>
        <begin position="854"/>
        <end position="863"/>
    </location>
</feature>
<feature type="compositionally biased region" description="Acidic residues" evidence="7">
    <location>
        <begin position="2006"/>
        <end position="2024"/>
    </location>
</feature>
<dbReference type="PANTHER" id="PTHR10199">
    <property type="entry name" value="THROMBOSPONDIN"/>
    <property type="match status" value="1"/>
</dbReference>
<evidence type="ECO:0000256" key="2">
    <source>
        <dbReference type="ARBA" id="ARBA00022723"/>
    </source>
</evidence>
<feature type="compositionally biased region" description="Low complexity" evidence="7">
    <location>
        <begin position="844"/>
        <end position="853"/>
    </location>
</feature>
<protein>
    <submittedName>
        <fullName evidence="9">LamG-like jellyroll fold domain-containing protein</fullName>
    </submittedName>
</protein>
<keyword evidence="1 6" id="KW-0349">Heme</keyword>
<evidence type="ECO:0000256" key="3">
    <source>
        <dbReference type="ARBA" id="ARBA00022729"/>
    </source>
</evidence>
<dbReference type="SUPFAM" id="SSF63825">
    <property type="entry name" value="YWTD domain"/>
    <property type="match status" value="1"/>
</dbReference>
<dbReference type="InterPro" id="IPR028974">
    <property type="entry name" value="TSP_type-3_rpt"/>
</dbReference>
<comment type="caution">
    <text evidence="9">The sequence shown here is derived from an EMBL/GenBank/DDBJ whole genome shotgun (WGS) entry which is preliminary data.</text>
</comment>
<dbReference type="InterPro" id="IPR013320">
    <property type="entry name" value="ConA-like_dom_sf"/>
</dbReference>
<dbReference type="Gene3D" id="2.120.10.30">
    <property type="entry name" value="TolB, C-terminal domain"/>
    <property type="match status" value="1"/>
</dbReference>
<feature type="compositionally biased region" description="Acidic residues" evidence="7">
    <location>
        <begin position="1975"/>
        <end position="1990"/>
    </location>
</feature>